<name>A0AAD8XYU1_9STRA</name>
<keyword evidence="9" id="KW-0808">Transferase</keyword>
<evidence type="ECO:0000256" key="5">
    <source>
        <dbReference type="SAM" id="Coils"/>
    </source>
</evidence>
<dbReference type="GO" id="GO:0005524">
    <property type="term" value="F:ATP binding"/>
    <property type="evidence" value="ECO:0007669"/>
    <property type="project" value="InterPro"/>
</dbReference>
<dbReference type="InterPro" id="IPR002110">
    <property type="entry name" value="Ankyrin_rpt"/>
</dbReference>
<dbReference type="GO" id="GO:0005737">
    <property type="term" value="C:cytoplasm"/>
    <property type="evidence" value="ECO:0007669"/>
    <property type="project" value="TreeGrafter"/>
</dbReference>
<evidence type="ECO:0000256" key="1">
    <source>
        <dbReference type="ARBA" id="ARBA00022737"/>
    </source>
</evidence>
<dbReference type="PROSITE" id="PS50222">
    <property type="entry name" value="EF_HAND_2"/>
    <property type="match status" value="1"/>
</dbReference>
<dbReference type="PROSITE" id="PS50011">
    <property type="entry name" value="PROTEIN_KINASE_DOM"/>
    <property type="match status" value="1"/>
</dbReference>
<dbReference type="SUPFAM" id="SSF48403">
    <property type="entry name" value="Ankyrin repeat"/>
    <property type="match status" value="1"/>
</dbReference>
<dbReference type="Pfam" id="PF00069">
    <property type="entry name" value="Pkinase"/>
    <property type="match status" value="1"/>
</dbReference>
<dbReference type="PROSITE" id="PS00018">
    <property type="entry name" value="EF_HAND_1"/>
    <property type="match status" value="1"/>
</dbReference>
<comment type="caution">
    <text evidence="9">The sequence shown here is derived from an EMBL/GenBank/DDBJ whole genome shotgun (WGS) entry which is preliminary data.</text>
</comment>
<dbReference type="EMBL" id="JATAAI010000029">
    <property type="protein sequence ID" value="KAK1736247.1"/>
    <property type="molecule type" value="Genomic_DNA"/>
</dbReference>
<dbReference type="GO" id="GO:0004672">
    <property type="term" value="F:protein kinase activity"/>
    <property type="evidence" value="ECO:0007669"/>
    <property type="project" value="InterPro"/>
</dbReference>
<dbReference type="SUPFAM" id="SSF56112">
    <property type="entry name" value="Protein kinase-like (PK-like)"/>
    <property type="match status" value="1"/>
</dbReference>
<proteinExistence type="inferred from homology"/>
<feature type="domain" description="EF-hand" evidence="8">
    <location>
        <begin position="860"/>
        <end position="895"/>
    </location>
</feature>
<reference evidence="9" key="1">
    <citation type="submission" date="2023-06" db="EMBL/GenBank/DDBJ databases">
        <title>Survivors Of The Sea: Transcriptome response of Skeletonema marinoi to long-term dormancy.</title>
        <authorList>
            <person name="Pinder M.I.M."/>
            <person name="Kourtchenko O."/>
            <person name="Robertson E.K."/>
            <person name="Larsson T."/>
            <person name="Maumus F."/>
            <person name="Osuna-Cruz C.M."/>
            <person name="Vancaester E."/>
            <person name="Stenow R."/>
            <person name="Vandepoele K."/>
            <person name="Ploug H."/>
            <person name="Bruchert V."/>
            <person name="Godhe A."/>
            <person name="Topel M."/>
        </authorList>
    </citation>
    <scope>NUCLEOTIDE SEQUENCE</scope>
    <source>
        <strain evidence="9">R05AC</strain>
    </source>
</reference>
<protein>
    <submittedName>
        <fullName evidence="9">Serine/threonine-protein kinase</fullName>
        <ecNumber evidence="9">2.7.11.-</ecNumber>
    </submittedName>
</protein>
<comment type="similarity">
    <text evidence="4">Belongs to the protein kinase superfamily. Ser/Thr protein kinase family. CDPK subfamily.</text>
</comment>
<dbReference type="GO" id="GO:0051017">
    <property type="term" value="P:actin filament bundle assembly"/>
    <property type="evidence" value="ECO:0007669"/>
    <property type="project" value="TreeGrafter"/>
</dbReference>
<evidence type="ECO:0000256" key="3">
    <source>
        <dbReference type="ARBA" id="ARBA00023043"/>
    </source>
</evidence>
<dbReference type="Proteomes" id="UP001224775">
    <property type="component" value="Unassembled WGS sequence"/>
</dbReference>
<dbReference type="EC" id="2.7.11.-" evidence="9"/>
<dbReference type="InterPro" id="IPR052420">
    <property type="entry name" value="Espin/Espin-like"/>
</dbReference>
<dbReference type="PANTHER" id="PTHR24153:SF8">
    <property type="entry name" value="FORKED, ISOFORM F"/>
    <property type="match status" value="1"/>
</dbReference>
<dbReference type="SMART" id="SM00248">
    <property type="entry name" value="ANK"/>
    <property type="match status" value="9"/>
</dbReference>
<dbReference type="InterPro" id="IPR036770">
    <property type="entry name" value="Ankyrin_rpt-contain_sf"/>
</dbReference>
<dbReference type="PANTHER" id="PTHR24153">
    <property type="entry name" value="ESPIN"/>
    <property type="match status" value="1"/>
</dbReference>
<evidence type="ECO:0000313" key="9">
    <source>
        <dbReference type="EMBL" id="KAK1736247.1"/>
    </source>
</evidence>
<accession>A0AAD8XYU1</accession>
<keyword evidence="5" id="KW-0175">Coiled coil</keyword>
<dbReference type="GO" id="GO:0051015">
    <property type="term" value="F:actin filament binding"/>
    <property type="evidence" value="ECO:0007669"/>
    <property type="project" value="TreeGrafter"/>
</dbReference>
<dbReference type="GO" id="GO:0005509">
    <property type="term" value="F:calcium ion binding"/>
    <property type="evidence" value="ECO:0007669"/>
    <property type="project" value="InterPro"/>
</dbReference>
<organism evidence="9 10">
    <name type="scientific">Skeletonema marinoi</name>
    <dbReference type="NCBI Taxonomy" id="267567"/>
    <lineage>
        <taxon>Eukaryota</taxon>
        <taxon>Sar</taxon>
        <taxon>Stramenopiles</taxon>
        <taxon>Ochrophyta</taxon>
        <taxon>Bacillariophyta</taxon>
        <taxon>Coscinodiscophyceae</taxon>
        <taxon>Thalassiosirophycidae</taxon>
        <taxon>Thalassiosirales</taxon>
        <taxon>Skeletonemataceae</taxon>
        <taxon>Skeletonema</taxon>
        <taxon>Skeletonema marinoi-dohrnii complex</taxon>
    </lineage>
</organism>
<feature type="coiled-coil region" evidence="5">
    <location>
        <begin position="1586"/>
        <end position="1619"/>
    </location>
</feature>
<dbReference type="InterPro" id="IPR011009">
    <property type="entry name" value="Kinase-like_dom_sf"/>
</dbReference>
<feature type="region of interest" description="Disordered" evidence="6">
    <location>
        <begin position="1624"/>
        <end position="1644"/>
    </location>
</feature>
<gene>
    <name evidence="9" type="ORF">QTG54_012847</name>
</gene>
<keyword evidence="1" id="KW-0677">Repeat</keyword>
<evidence type="ECO:0000256" key="6">
    <source>
        <dbReference type="SAM" id="MobiDB-lite"/>
    </source>
</evidence>
<keyword evidence="2" id="KW-0106">Calcium</keyword>
<evidence type="ECO:0000256" key="2">
    <source>
        <dbReference type="ARBA" id="ARBA00022837"/>
    </source>
</evidence>
<keyword evidence="3" id="KW-0040">ANK repeat</keyword>
<evidence type="ECO:0000256" key="4">
    <source>
        <dbReference type="ARBA" id="ARBA00024334"/>
    </source>
</evidence>
<evidence type="ECO:0000313" key="10">
    <source>
        <dbReference type="Proteomes" id="UP001224775"/>
    </source>
</evidence>
<evidence type="ECO:0000259" key="7">
    <source>
        <dbReference type="PROSITE" id="PS50011"/>
    </source>
</evidence>
<dbReference type="SMART" id="SM00220">
    <property type="entry name" value="S_TKc"/>
    <property type="match status" value="1"/>
</dbReference>
<keyword evidence="9" id="KW-0418">Kinase</keyword>
<dbReference type="Gene3D" id="1.10.510.10">
    <property type="entry name" value="Transferase(Phosphotransferase) domain 1"/>
    <property type="match status" value="1"/>
</dbReference>
<dbReference type="SUPFAM" id="SSF47473">
    <property type="entry name" value="EF-hand"/>
    <property type="match status" value="1"/>
</dbReference>
<dbReference type="InterPro" id="IPR002048">
    <property type="entry name" value="EF_hand_dom"/>
</dbReference>
<feature type="compositionally biased region" description="Basic and acidic residues" evidence="6">
    <location>
        <begin position="1635"/>
        <end position="1644"/>
    </location>
</feature>
<dbReference type="Gene3D" id="1.25.40.20">
    <property type="entry name" value="Ankyrin repeat-containing domain"/>
    <property type="match status" value="3"/>
</dbReference>
<feature type="domain" description="Protein kinase" evidence="7">
    <location>
        <begin position="917"/>
        <end position="1250"/>
    </location>
</feature>
<dbReference type="InterPro" id="IPR011992">
    <property type="entry name" value="EF-hand-dom_pair"/>
</dbReference>
<dbReference type="InterPro" id="IPR000719">
    <property type="entry name" value="Prot_kinase_dom"/>
</dbReference>
<sequence length="1717" mass="190804">MEDPLDWLKKKPSVEDAKAFIKNHPDALMGQDDEKLPLPLHIAIRYYASDEVILLLLEACPQAAALERGYYNYLPLHYAIWEGTRMSSEEVIKALLNAHLGAASERNPHTGNLPLHDAVNMNASEGIILSLLNAYPQAAFVEIKVKAEETKDGRLLFEIYLERKASDDFMREICKVRVDGLLTLGFVLTKRSSVDIVLAVLEAYPEAARKRFSTKSDECILPLHIAYEDKHSEPVKDALRRAYPGAAEKENPFETTHQLHKFLQNKPLDQLDGDDVEDLIKTYPEAAGKRGRDGRLPLHIAIDRIAPPDVTGVLIEAYPQAGKEKMKDGRLPIEVIVTRKVTDDWPQECLTGMAKYLLDYDMPVSIEDGTPVEHSGSWHACISSSTKTATDAVRKVLLDSKKRDDDNYYGGGFGKHIHALAEVHDAKGRTALGLASEESREVILDYLFPSKLHKFLAYAPLEPDGDDVRNLIEMYPEAMGKRGRDGRLPLHIAIDRIASPEVMWMLFDAYPQAGKEKMKDGRLPIEVFVTRKVTDGWSQSDLTDMAILLLDNDMPVSKEDGTPVEHSGSWHACISDSTETATDAVRKVLLDSKKRDDDNYYGGGFGKHIHALAEAHDAKGRTALGLASEESREVILDYLFPSKLHKFLAYAPLEPDGDDVRNLIEMYPEAMGKRGRDGRLPLHIAIDRIASPEVMWMLFDAYPQAGKEKMKDGRLPIEVLATQKVTDGWSQSDLTDMAILLLDNDMPVSKEDGTPVEHSDSWHACISDSTETATDAVRKVLLDSKKRDDDNYYGGGFGKYIHALAEVHDAKGRTALGLASKESREIIYEYLLFCGRYKLQFGPPEYRTKTSVVLRAQDLSEQADYDVIFDNADKDKSGKLDKDELKEISGTIGLDPGMFLRGSGKSTTTISKDEFVVICKQQLGDGPREVVIKLMQSKNDWERECSARKKYELESKYVVSALPKIPPEYAIAKAVRDGEGGLNIIKEKYLDNIAPGIYAIVMNAADRNVLQMLNQEQPKLDSIKAMLRQVFEAVQHMHEKNLMHGDIKMVNIVRFRIDNKLRLIDLDASAEISVAEETFAGAKFSSAILPPEMIERIETDEKLEEFDKYWEAENKDLVTKVSPKPYKKHGVKGHYVVKSFRTGLDGKPVEEGLPYTLVDASRSIDAWSLGVLAFTLLTGESLIPSTRDDDCASGNAMHALYSWGEQPEKEDEVFKKMKDDAARNLVWTLLKPKAEERPTVASLLEKHPFFNPKMSASTEDQFRDMNESLQNISNQVEILNGNILEVKKLSIESKDELLHTRHVLHRTRHVLLKGIFEATEVITPTTFIILNNKLPPAAEPSGEQVEKICGIDAAEDGSGVSVTTKHASLAVSAEGLEIDLKGDLKKYGDQAKTGILWAKRIREISTNFAAGDIDKAFETIKEGIKDLIVGNEMYLYLIDELTGKPVEAKGWPLIITTPSEKVPRLIPLMQVGMRAISICNGAAGFAKVFGIPAPKVPKEWLKGAQDSVELLKQESSVQEFGIVHAQVKGGTQENTSVRGASLREFQDFLKTNDPGQKEGKNGHFAGLQRFGDPEDGTALWTALTDQSAIENALKERANEREEEERKQNLNRRQEEMAELKVATLEETNEETSGTEEVHSLTDEFAKRNDTRNALADSEEIAELIRLAATAAAKEAASAPAAAKDSEEIAELIRLAATAAAKAVVSAPAAGSVCCTIM</sequence>
<dbReference type="InterPro" id="IPR018247">
    <property type="entry name" value="EF_Hand_1_Ca_BS"/>
</dbReference>
<keyword evidence="10" id="KW-1185">Reference proteome</keyword>
<evidence type="ECO:0000259" key="8">
    <source>
        <dbReference type="PROSITE" id="PS50222"/>
    </source>
</evidence>